<dbReference type="PANTHER" id="PTHR11161">
    <property type="entry name" value="O-ACYLTRANSFERASE"/>
    <property type="match status" value="1"/>
</dbReference>
<dbReference type="AlphaFoldDB" id="A0A3Q0IZF7"/>
<keyword evidence="1" id="KW-1133">Transmembrane helix</keyword>
<keyword evidence="2" id="KW-1185">Reference proteome</keyword>
<protein>
    <submittedName>
        <fullName evidence="3">O-acyltransferase like protein-like isoform X1</fullName>
    </submittedName>
</protein>
<dbReference type="PaxDb" id="121845-A0A3Q0IZF7"/>
<dbReference type="Proteomes" id="UP000079169">
    <property type="component" value="Unplaced"/>
</dbReference>
<organism evidence="2 3">
    <name type="scientific">Diaphorina citri</name>
    <name type="common">Asian citrus psyllid</name>
    <dbReference type="NCBI Taxonomy" id="121845"/>
    <lineage>
        <taxon>Eukaryota</taxon>
        <taxon>Metazoa</taxon>
        <taxon>Ecdysozoa</taxon>
        <taxon>Arthropoda</taxon>
        <taxon>Hexapoda</taxon>
        <taxon>Insecta</taxon>
        <taxon>Pterygota</taxon>
        <taxon>Neoptera</taxon>
        <taxon>Paraneoptera</taxon>
        <taxon>Hemiptera</taxon>
        <taxon>Sternorrhyncha</taxon>
        <taxon>Psylloidea</taxon>
        <taxon>Psyllidae</taxon>
        <taxon>Diaphorininae</taxon>
        <taxon>Diaphorina</taxon>
    </lineage>
</organism>
<proteinExistence type="predicted"/>
<evidence type="ECO:0000313" key="2">
    <source>
        <dbReference type="Proteomes" id="UP000079169"/>
    </source>
</evidence>
<feature type="transmembrane region" description="Helical" evidence="1">
    <location>
        <begin position="53"/>
        <end position="78"/>
    </location>
</feature>
<keyword evidence="1" id="KW-0812">Transmembrane</keyword>
<dbReference type="InterPro" id="IPR052728">
    <property type="entry name" value="O2_lipid_transport_reg"/>
</dbReference>
<dbReference type="STRING" id="121845.A0A3Q0IZF7"/>
<evidence type="ECO:0000313" key="3">
    <source>
        <dbReference type="RefSeq" id="XP_026681586.1"/>
    </source>
</evidence>
<feature type="transmembrane region" description="Helical" evidence="1">
    <location>
        <begin position="131"/>
        <end position="148"/>
    </location>
</feature>
<keyword evidence="1" id="KW-0472">Membrane</keyword>
<dbReference type="GeneID" id="103512260"/>
<evidence type="ECO:0000256" key="1">
    <source>
        <dbReference type="SAM" id="Phobius"/>
    </source>
</evidence>
<feature type="transmembrane region" description="Helical" evidence="1">
    <location>
        <begin position="98"/>
        <end position="119"/>
    </location>
</feature>
<accession>A0A3Q0IZF7</accession>
<reference evidence="3" key="1">
    <citation type="submission" date="2025-08" db="UniProtKB">
        <authorList>
            <consortium name="RefSeq"/>
        </authorList>
    </citation>
    <scope>IDENTIFICATION</scope>
</reference>
<name>A0A3Q0IZF7_DIACI</name>
<dbReference type="RefSeq" id="XP_026681586.1">
    <property type="nucleotide sequence ID" value="XM_026825785.1"/>
</dbReference>
<dbReference type="PANTHER" id="PTHR11161:SF0">
    <property type="entry name" value="O-ACYLTRANSFERASE LIKE PROTEIN"/>
    <property type="match status" value="1"/>
</dbReference>
<gene>
    <name evidence="3" type="primary">LOC103512260</name>
</gene>
<sequence>MRIRCNLYDPTQVPHFREMYTKSYNRAIPYVIGIIGAFYTKHLQQTQFQFSSVAVKIFMFSAAVIGTHIMFIVPMLFVSSGHQYNVWEHVLYAPLHRLVWAVAMCNFIVVHNAGGYGVISSFLGCRLFAPLSRLCYGVYLTHVAIMLIELGSSHSSEYVTMIGLTQDIFGDLSMSLLVSFVLNLLLESPLDTFHKKLKRSILNHMEASKRTQVYPISAQVGIDSRRTYLKPTGILPRYKIDPEENQP</sequence>
<feature type="transmembrane region" description="Helical" evidence="1">
    <location>
        <begin position="168"/>
        <end position="186"/>
    </location>
</feature>